<dbReference type="EMBL" id="ML976979">
    <property type="protein sequence ID" value="KAF1962112.1"/>
    <property type="molecule type" value="Genomic_DNA"/>
</dbReference>
<evidence type="ECO:0000313" key="7">
    <source>
        <dbReference type="Proteomes" id="UP000800035"/>
    </source>
</evidence>
<sequence>MNLNRVDGGILNRLWEEKYSRQQSAAVYLGEDRREDPLLFPGGISLFQHLQNGDKRRLIETFLRFVKDRLDPPGELHLSALREWLSTAVIENLQQHQVYNGPGSSTIVLDERRDPTDTTSATRHWDSETYLRYPPIGLDVNTEKLDLPRLASRLSRKRLEHGVERRTLHVCDVTSSCAMIIIATAPTRLIPILRTFFYNYLRFRPLIRISMATIYNLEFHIPYLALRQAPKKIDSRGLRKAYKLPLPRPKDKEAYFYEAQTSFVLTGVDERLYTAICLADTFFGSEEQRGSYTDPTSPLDAPSGGGHWLNNPIWNPRQYLLKVLAKRISQTRGEWMDLIDQFVARLDHYESGFELPDDPKLTKTTALTSAEITIRLFRDRLASTIRAWEDFYSHKGGLFEVESIKLYSWWQTDVTAITESISDLKEKHELMAEKLEQFRSMRDGLVNASSFRESAEATRQGNMIGILTRMTVLFLPLGWVTAFFGIPLLPHTLYLWIAYCGVLVVAILGTLYFARRPKLLESLFESGM</sequence>
<protein>
    <recommendedName>
        <fullName evidence="8">Cora-domain-containing protein</fullName>
    </recommendedName>
</protein>
<dbReference type="GO" id="GO:0046873">
    <property type="term" value="F:metal ion transmembrane transporter activity"/>
    <property type="evidence" value="ECO:0007669"/>
    <property type="project" value="InterPro"/>
</dbReference>
<feature type="transmembrane region" description="Helical" evidence="5">
    <location>
        <begin position="493"/>
        <end position="514"/>
    </location>
</feature>
<name>A0A6A5UEF0_9PLEO</name>
<evidence type="ECO:0000256" key="1">
    <source>
        <dbReference type="ARBA" id="ARBA00004141"/>
    </source>
</evidence>
<dbReference type="Proteomes" id="UP000800035">
    <property type="component" value="Unassembled WGS sequence"/>
</dbReference>
<evidence type="ECO:0000313" key="6">
    <source>
        <dbReference type="EMBL" id="KAF1962112.1"/>
    </source>
</evidence>
<dbReference type="SUPFAM" id="SSF144083">
    <property type="entry name" value="Magnesium transport protein CorA, transmembrane region"/>
    <property type="match status" value="1"/>
</dbReference>
<proteinExistence type="predicted"/>
<keyword evidence="3 5" id="KW-1133">Transmembrane helix</keyword>
<dbReference type="Gene3D" id="1.20.58.340">
    <property type="entry name" value="Magnesium transport protein CorA, transmembrane region"/>
    <property type="match status" value="1"/>
</dbReference>
<feature type="transmembrane region" description="Helical" evidence="5">
    <location>
        <begin position="466"/>
        <end position="487"/>
    </location>
</feature>
<evidence type="ECO:0000256" key="3">
    <source>
        <dbReference type="ARBA" id="ARBA00022989"/>
    </source>
</evidence>
<keyword evidence="2 5" id="KW-0812">Transmembrane</keyword>
<accession>A0A6A5UEF0</accession>
<dbReference type="OrthoDB" id="5428055at2759"/>
<keyword evidence="7" id="KW-1185">Reference proteome</keyword>
<dbReference type="AlphaFoldDB" id="A0A6A5UEF0"/>
<keyword evidence="4 5" id="KW-0472">Membrane</keyword>
<evidence type="ECO:0000256" key="4">
    <source>
        <dbReference type="ARBA" id="ARBA00023136"/>
    </source>
</evidence>
<evidence type="ECO:0000256" key="2">
    <source>
        <dbReference type="ARBA" id="ARBA00022692"/>
    </source>
</evidence>
<evidence type="ECO:0008006" key="8">
    <source>
        <dbReference type="Google" id="ProtNLM"/>
    </source>
</evidence>
<evidence type="ECO:0000256" key="5">
    <source>
        <dbReference type="SAM" id="Phobius"/>
    </source>
</evidence>
<organism evidence="6 7">
    <name type="scientific">Byssothecium circinans</name>
    <dbReference type="NCBI Taxonomy" id="147558"/>
    <lineage>
        <taxon>Eukaryota</taxon>
        <taxon>Fungi</taxon>
        <taxon>Dikarya</taxon>
        <taxon>Ascomycota</taxon>
        <taxon>Pezizomycotina</taxon>
        <taxon>Dothideomycetes</taxon>
        <taxon>Pleosporomycetidae</taxon>
        <taxon>Pleosporales</taxon>
        <taxon>Massarineae</taxon>
        <taxon>Massarinaceae</taxon>
        <taxon>Byssothecium</taxon>
    </lineage>
</organism>
<reference evidence="6" key="1">
    <citation type="journal article" date="2020" name="Stud. Mycol.">
        <title>101 Dothideomycetes genomes: a test case for predicting lifestyles and emergence of pathogens.</title>
        <authorList>
            <person name="Haridas S."/>
            <person name="Albert R."/>
            <person name="Binder M."/>
            <person name="Bloem J."/>
            <person name="Labutti K."/>
            <person name="Salamov A."/>
            <person name="Andreopoulos B."/>
            <person name="Baker S."/>
            <person name="Barry K."/>
            <person name="Bills G."/>
            <person name="Bluhm B."/>
            <person name="Cannon C."/>
            <person name="Castanera R."/>
            <person name="Culley D."/>
            <person name="Daum C."/>
            <person name="Ezra D."/>
            <person name="Gonzalez J."/>
            <person name="Henrissat B."/>
            <person name="Kuo A."/>
            <person name="Liang C."/>
            <person name="Lipzen A."/>
            <person name="Lutzoni F."/>
            <person name="Magnuson J."/>
            <person name="Mondo S."/>
            <person name="Nolan M."/>
            <person name="Ohm R."/>
            <person name="Pangilinan J."/>
            <person name="Park H.-J."/>
            <person name="Ramirez L."/>
            <person name="Alfaro M."/>
            <person name="Sun H."/>
            <person name="Tritt A."/>
            <person name="Yoshinaga Y."/>
            <person name="Zwiers L.-H."/>
            <person name="Turgeon B."/>
            <person name="Goodwin S."/>
            <person name="Spatafora J."/>
            <person name="Crous P."/>
            <person name="Grigoriev I."/>
        </authorList>
    </citation>
    <scope>NUCLEOTIDE SEQUENCE</scope>
    <source>
        <strain evidence="6">CBS 675.92</strain>
    </source>
</reference>
<dbReference type="InterPro" id="IPR045863">
    <property type="entry name" value="CorA_TM1_TM2"/>
</dbReference>
<dbReference type="GO" id="GO:0016020">
    <property type="term" value="C:membrane"/>
    <property type="evidence" value="ECO:0007669"/>
    <property type="project" value="UniProtKB-SubCell"/>
</dbReference>
<gene>
    <name evidence="6" type="ORF">CC80DRAFT_487649</name>
</gene>
<comment type="subcellular location">
    <subcellularLocation>
        <location evidence="1">Membrane</location>
        <topology evidence="1">Multi-pass membrane protein</topology>
    </subcellularLocation>
</comment>